<dbReference type="InParanoid" id="A0A7M7NB86"/>
<dbReference type="FunFam" id="3.10.580.10:FF:000014">
    <property type="entry name" value="Cystathionine beta-synthase"/>
    <property type="match status" value="1"/>
</dbReference>
<dbReference type="InterPro" id="IPR001216">
    <property type="entry name" value="P-phosphate_BS"/>
</dbReference>
<evidence type="ECO:0000313" key="28">
    <source>
        <dbReference type="EnsemblMetazoa" id="XP_030834030"/>
    </source>
</evidence>
<evidence type="ECO:0000256" key="14">
    <source>
        <dbReference type="ARBA" id="ARBA00022843"/>
    </source>
</evidence>
<dbReference type="GO" id="GO:0005737">
    <property type="term" value="C:cytoplasm"/>
    <property type="evidence" value="ECO:0000318"/>
    <property type="project" value="GO_Central"/>
</dbReference>
<dbReference type="RefSeq" id="XP_030834030.1">
    <property type="nucleotide sequence ID" value="XM_030978170.1"/>
</dbReference>
<dbReference type="InterPro" id="IPR000644">
    <property type="entry name" value="CBS_dom"/>
</dbReference>
<keyword evidence="29" id="KW-1185">Reference proteome</keyword>
<keyword evidence="8" id="KW-0963">Cytoplasm</keyword>
<dbReference type="NCBIfam" id="TIGR01137">
    <property type="entry name" value="cysta_beta"/>
    <property type="match status" value="1"/>
</dbReference>
<evidence type="ECO:0000256" key="21">
    <source>
        <dbReference type="ARBA" id="ARBA00026192"/>
    </source>
</evidence>
<name>A0A7M7NB86_STRPU</name>
<dbReference type="GO" id="GO:0006535">
    <property type="term" value="P:cysteine biosynthetic process from serine"/>
    <property type="evidence" value="ECO:0000318"/>
    <property type="project" value="GO_Central"/>
</dbReference>
<evidence type="ECO:0000256" key="1">
    <source>
        <dbReference type="ARBA" id="ARBA00001933"/>
    </source>
</evidence>
<evidence type="ECO:0000256" key="4">
    <source>
        <dbReference type="ARBA" id="ARBA00005003"/>
    </source>
</evidence>
<keyword evidence="18 25" id="KW-0198">Cysteine biosynthesis</keyword>
<keyword evidence="17 24" id="KW-0129">CBS domain</keyword>
<dbReference type="SUPFAM" id="SSF53686">
    <property type="entry name" value="Tryptophan synthase beta subunit-like PLP-dependent enzymes"/>
    <property type="match status" value="1"/>
</dbReference>
<comment type="pathway">
    <text evidence="4">Amino-acid biosynthesis; L-cysteine biosynthesis; L-cysteine from L-homocysteine and L-serine: step 1/2.</text>
</comment>
<evidence type="ECO:0000256" key="2">
    <source>
        <dbReference type="ARBA" id="ARBA00004123"/>
    </source>
</evidence>
<dbReference type="Pfam" id="PF00571">
    <property type="entry name" value="CBS"/>
    <property type="match status" value="1"/>
</dbReference>
<evidence type="ECO:0000256" key="18">
    <source>
        <dbReference type="ARBA" id="ARBA00023192"/>
    </source>
</evidence>
<proteinExistence type="inferred from homology"/>
<dbReference type="GO" id="GO:0019343">
    <property type="term" value="P:cysteine biosynthetic process via cystathionine"/>
    <property type="evidence" value="ECO:0007669"/>
    <property type="project" value="UniProtKB-UniRule"/>
</dbReference>
<dbReference type="Gene3D" id="3.10.580.10">
    <property type="entry name" value="CBS-domain"/>
    <property type="match status" value="1"/>
</dbReference>
<reference evidence="29" key="1">
    <citation type="submission" date="2015-02" db="EMBL/GenBank/DDBJ databases">
        <title>Genome sequencing for Strongylocentrotus purpuratus.</title>
        <authorList>
            <person name="Murali S."/>
            <person name="Liu Y."/>
            <person name="Vee V."/>
            <person name="English A."/>
            <person name="Wang M."/>
            <person name="Skinner E."/>
            <person name="Han Y."/>
            <person name="Muzny D.M."/>
            <person name="Worley K.C."/>
            <person name="Gibbs R.A."/>
        </authorList>
    </citation>
    <scope>NUCLEOTIDE SEQUENCE</scope>
</reference>
<evidence type="ECO:0000256" key="11">
    <source>
        <dbReference type="ARBA" id="ARBA00022605"/>
    </source>
</evidence>
<evidence type="ECO:0000256" key="12">
    <source>
        <dbReference type="ARBA" id="ARBA00022617"/>
    </source>
</evidence>
<sequence length="531" mass="58180">MATTPQNGGVDKHWIAPDLPSRCTWHLGMEKGKSPHSHDKSEGNKVRERAQPTILKMIGNTPLIRINNVTKGTGLKCQILAKCEYFNAGGSVKDRIALKMVEDAEKDGTLKPGYTLIEPTSGNTGIGLALVAAVKGYRCIIVMPEKMSNEKVDTLRALGAEIVRTPTSARFDAPESHISVAQRLNREIPNSVILDQYRNAGNPLAHYDNTATEIWEQCNGKVDMVVCGAGTGGTVTGIGRKLKELNPHIKVVGVDPLGSILAQPEKLNETDVTSYEVEGTGYDFIPTVLDRTVVDMWLKVGDKESFVMSRRLIKEEGLLCGGSSGGSMTGALEAAKSLREGQTCVVLLADSVRNYMTKFLSDDWMVEKEFIDKHVDNTPQHWWWNQPISMLKLGAPLTVLLTVSCQDAIDIMNKNGFDQLPVVEESGDVKGVVTLGSLMSQLLAAKIKPSTPVADCLYKQFRTVTLDTTLGNLSRVFDQDHFVLILQDQRLYSASQTVAQKKMIFGIATRIDLLHYITQSQPKPNGVENGS</sequence>
<keyword evidence="19 25" id="KW-0456">Lyase</keyword>
<dbReference type="GO" id="GO:0004122">
    <property type="term" value="F:cystathionine beta-synthase activity"/>
    <property type="evidence" value="ECO:0000318"/>
    <property type="project" value="GO_Central"/>
</dbReference>
<dbReference type="GeneID" id="591266"/>
<dbReference type="InterPro" id="IPR046342">
    <property type="entry name" value="CBS_dom_sf"/>
</dbReference>
<keyword evidence="15 25" id="KW-0663">Pyridoxal phosphate</keyword>
<dbReference type="SMART" id="SM00116">
    <property type="entry name" value="CBS"/>
    <property type="match status" value="1"/>
</dbReference>
<dbReference type="PANTHER" id="PTHR10314">
    <property type="entry name" value="CYSTATHIONINE BETA-SYNTHASE"/>
    <property type="match status" value="1"/>
</dbReference>
<protein>
    <recommendedName>
        <fullName evidence="21 25">Cystathionine beta-synthase</fullName>
        <ecNumber evidence="7 25">4.2.1.22</ecNumber>
    </recommendedName>
</protein>
<evidence type="ECO:0000256" key="13">
    <source>
        <dbReference type="ARBA" id="ARBA00022723"/>
    </source>
</evidence>
<evidence type="ECO:0000256" key="5">
    <source>
        <dbReference type="ARBA" id="ARBA00007103"/>
    </source>
</evidence>
<dbReference type="OrthoDB" id="728at2759"/>
<dbReference type="OMA" id="TANSPCE"/>
<evidence type="ECO:0000256" key="8">
    <source>
        <dbReference type="ARBA" id="ARBA00022490"/>
    </source>
</evidence>
<evidence type="ECO:0000256" key="16">
    <source>
        <dbReference type="ARBA" id="ARBA00023004"/>
    </source>
</evidence>
<dbReference type="InterPro" id="IPR046353">
    <property type="entry name" value="CBS_C"/>
</dbReference>
<dbReference type="SUPFAM" id="SSF54631">
    <property type="entry name" value="CBS-domain pair"/>
    <property type="match status" value="1"/>
</dbReference>
<evidence type="ECO:0000256" key="7">
    <source>
        <dbReference type="ARBA" id="ARBA00012041"/>
    </source>
</evidence>
<evidence type="ECO:0000256" key="24">
    <source>
        <dbReference type="PROSITE-ProRule" id="PRU00703"/>
    </source>
</evidence>
<dbReference type="AlphaFoldDB" id="A0A7M7NB86"/>
<dbReference type="FunFam" id="3.40.50.1100:FF:000003">
    <property type="entry name" value="Cystathionine beta-synthase"/>
    <property type="match status" value="1"/>
</dbReference>
<dbReference type="CDD" id="cd01561">
    <property type="entry name" value="CBS_like"/>
    <property type="match status" value="1"/>
</dbReference>
<evidence type="ECO:0000256" key="9">
    <source>
        <dbReference type="ARBA" id="ARBA00022499"/>
    </source>
</evidence>
<dbReference type="InterPro" id="IPR036052">
    <property type="entry name" value="TrpB-like_PALP_sf"/>
</dbReference>
<evidence type="ECO:0000256" key="17">
    <source>
        <dbReference type="ARBA" id="ARBA00023122"/>
    </source>
</evidence>
<keyword evidence="16" id="KW-0408">Iron</keyword>
<feature type="domain" description="CBS" evidence="27">
    <location>
        <begin position="390"/>
        <end position="450"/>
    </location>
</feature>
<dbReference type="RefSeq" id="XP_030834029.1">
    <property type="nucleotide sequence ID" value="XM_030978169.1"/>
</dbReference>
<dbReference type="CDD" id="cd04608">
    <property type="entry name" value="CBS_pair_CBS"/>
    <property type="match status" value="1"/>
</dbReference>
<organism evidence="28 29">
    <name type="scientific">Strongylocentrotus purpuratus</name>
    <name type="common">Purple sea urchin</name>
    <dbReference type="NCBI Taxonomy" id="7668"/>
    <lineage>
        <taxon>Eukaryota</taxon>
        <taxon>Metazoa</taxon>
        <taxon>Echinodermata</taxon>
        <taxon>Eleutherozoa</taxon>
        <taxon>Echinozoa</taxon>
        <taxon>Echinoidea</taxon>
        <taxon>Euechinoidea</taxon>
        <taxon>Echinacea</taxon>
        <taxon>Camarodonta</taxon>
        <taxon>Echinidea</taxon>
        <taxon>Strongylocentrotidae</taxon>
        <taxon>Strongylocentrotus</taxon>
    </lineage>
</organism>
<keyword evidence="13" id="KW-0479">Metal-binding</keyword>
<keyword evidence="20" id="KW-0539">Nucleus</keyword>
<dbReference type="InterPro" id="IPR001926">
    <property type="entry name" value="TrpB-like_PALP"/>
</dbReference>
<evidence type="ECO:0000256" key="22">
    <source>
        <dbReference type="ARBA" id="ARBA00045425"/>
    </source>
</evidence>
<dbReference type="FunFam" id="3.40.50.1100:FF:000118">
    <property type="entry name" value="Related to CYS4-cystathionine beta-synthase"/>
    <property type="match status" value="1"/>
</dbReference>
<accession>A0A7M7NB86</accession>
<comment type="similarity">
    <text evidence="5 25">Belongs to the cysteine synthase/cystathionine beta-synthase family.</text>
</comment>
<evidence type="ECO:0000256" key="25">
    <source>
        <dbReference type="RuleBase" id="RU361204"/>
    </source>
</evidence>
<keyword evidence="12" id="KW-0349">Heme</keyword>
<evidence type="ECO:0000256" key="19">
    <source>
        <dbReference type="ARBA" id="ARBA00023239"/>
    </source>
</evidence>
<keyword evidence="11 25" id="KW-0028">Amino-acid biosynthesis</keyword>
<dbReference type="PROSITE" id="PS51371">
    <property type="entry name" value="CBS"/>
    <property type="match status" value="1"/>
</dbReference>
<evidence type="ECO:0000256" key="10">
    <source>
        <dbReference type="ARBA" id="ARBA00022553"/>
    </source>
</evidence>
<dbReference type="KEGG" id="spu:591266"/>
<evidence type="ECO:0000313" key="29">
    <source>
        <dbReference type="Proteomes" id="UP000007110"/>
    </source>
</evidence>
<evidence type="ECO:0000259" key="27">
    <source>
        <dbReference type="PROSITE" id="PS51371"/>
    </source>
</evidence>
<comment type="subcellular location">
    <subcellularLocation>
        <location evidence="3">Cytoplasm</location>
    </subcellularLocation>
    <subcellularLocation>
        <location evidence="2">Nucleus</location>
    </subcellularLocation>
</comment>
<evidence type="ECO:0000256" key="6">
    <source>
        <dbReference type="ARBA" id="ARBA00011881"/>
    </source>
</evidence>
<dbReference type="EC" id="4.2.1.22" evidence="7 25"/>
<dbReference type="GO" id="GO:0046872">
    <property type="term" value="F:metal ion binding"/>
    <property type="evidence" value="ECO:0007669"/>
    <property type="project" value="UniProtKB-KW"/>
</dbReference>
<dbReference type="EnsemblMetazoa" id="XM_030978169">
    <property type="protein sequence ID" value="XP_030834029"/>
    <property type="gene ID" value="LOC591266"/>
</dbReference>
<dbReference type="EnsemblMetazoa" id="XM_030978170">
    <property type="protein sequence ID" value="XP_030834030"/>
    <property type="gene ID" value="LOC591266"/>
</dbReference>
<dbReference type="Gene3D" id="3.40.50.1100">
    <property type="match status" value="2"/>
</dbReference>
<dbReference type="InterPro" id="IPR005857">
    <property type="entry name" value="Cysta_beta_synth"/>
</dbReference>
<dbReference type="PROSITE" id="PS00901">
    <property type="entry name" value="CYS_SYNTHASE"/>
    <property type="match status" value="1"/>
</dbReference>
<evidence type="ECO:0000256" key="15">
    <source>
        <dbReference type="ARBA" id="ARBA00022898"/>
    </source>
</evidence>
<keyword evidence="9" id="KW-1017">Isopeptide bond</keyword>
<dbReference type="UniPathway" id="UPA00136">
    <property type="reaction ID" value="UER00201"/>
</dbReference>
<comment type="subunit">
    <text evidence="6">Homotetramer.</text>
</comment>
<evidence type="ECO:0000256" key="26">
    <source>
        <dbReference type="SAM" id="MobiDB-lite"/>
    </source>
</evidence>
<keyword evidence="10" id="KW-0597">Phosphoprotein</keyword>
<evidence type="ECO:0000256" key="20">
    <source>
        <dbReference type="ARBA" id="ARBA00023242"/>
    </source>
</evidence>
<reference evidence="28" key="2">
    <citation type="submission" date="2021-01" db="UniProtKB">
        <authorList>
            <consortium name="EnsemblMetazoa"/>
        </authorList>
    </citation>
    <scope>IDENTIFICATION</scope>
</reference>
<dbReference type="GO" id="GO:0005634">
    <property type="term" value="C:nucleus"/>
    <property type="evidence" value="ECO:0007669"/>
    <property type="project" value="UniProtKB-SubCell"/>
</dbReference>
<evidence type="ECO:0000256" key="23">
    <source>
        <dbReference type="ARBA" id="ARBA00047490"/>
    </source>
</evidence>
<keyword evidence="14" id="KW-0832">Ubl conjugation</keyword>
<dbReference type="Pfam" id="PF00291">
    <property type="entry name" value="PALP"/>
    <property type="match status" value="1"/>
</dbReference>
<feature type="compositionally biased region" description="Basic and acidic residues" evidence="26">
    <location>
        <begin position="28"/>
        <end position="46"/>
    </location>
</feature>
<comment type="catalytic activity">
    <reaction evidence="23 25">
        <text>L-homocysteine + L-serine = L,L-cystathionine + H2O</text>
        <dbReference type="Rhea" id="RHEA:10112"/>
        <dbReference type="ChEBI" id="CHEBI:15377"/>
        <dbReference type="ChEBI" id="CHEBI:33384"/>
        <dbReference type="ChEBI" id="CHEBI:58161"/>
        <dbReference type="ChEBI" id="CHEBI:58199"/>
        <dbReference type="EC" id="4.2.1.22"/>
    </reaction>
</comment>
<dbReference type="InterPro" id="IPR050214">
    <property type="entry name" value="Cys_Synth/Cystath_Beta-Synth"/>
</dbReference>
<comment type="function">
    <text evidence="22">Hydro-lyase catalyzing the first step of the transsulfuration pathway, where the hydroxyl group of L-serine is displaced by L-homocysteine in a beta-replacement reaction to form L-cystathionine, the precursor of L-cysteine. This catabolic route allows the elimination of L-methionine and the toxic metabolite L-homocysteine. Also involved in the production of hydrogen sulfide, a gasotransmitter with signaling and cytoprotective effects on neurons.</text>
</comment>
<feature type="region of interest" description="Disordered" evidence="26">
    <location>
        <begin position="26"/>
        <end position="46"/>
    </location>
</feature>
<dbReference type="GO" id="GO:0050667">
    <property type="term" value="P:homocysteine metabolic process"/>
    <property type="evidence" value="ECO:0007669"/>
    <property type="project" value="UniProtKB-ARBA"/>
</dbReference>
<evidence type="ECO:0000256" key="3">
    <source>
        <dbReference type="ARBA" id="ARBA00004496"/>
    </source>
</evidence>
<comment type="cofactor">
    <cofactor evidence="1 25">
        <name>pyridoxal 5'-phosphate</name>
        <dbReference type="ChEBI" id="CHEBI:597326"/>
    </cofactor>
</comment>
<dbReference type="Proteomes" id="UP000007110">
    <property type="component" value="Unassembled WGS sequence"/>
</dbReference>